<dbReference type="PANTHER" id="PTHR30290">
    <property type="entry name" value="PERIPLASMIC BINDING COMPONENT OF ABC TRANSPORTER"/>
    <property type="match status" value="1"/>
</dbReference>
<dbReference type="InterPro" id="IPR006311">
    <property type="entry name" value="TAT_signal"/>
</dbReference>
<dbReference type="PIRSF" id="PIRSF002741">
    <property type="entry name" value="MppA"/>
    <property type="match status" value="1"/>
</dbReference>
<dbReference type="GO" id="GO:0030288">
    <property type="term" value="C:outer membrane-bounded periplasmic space"/>
    <property type="evidence" value="ECO:0007669"/>
    <property type="project" value="UniProtKB-ARBA"/>
</dbReference>
<dbReference type="RefSeq" id="WP_139075861.1">
    <property type="nucleotide sequence ID" value="NZ_VDFU01000005.1"/>
</dbReference>
<organism evidence="4 5">
    <name type="scientific">Rubellimicrobium rubrum</name>
    <dbReference type="NCBI Taxonomy" id="2585369"/>
    <lineage>
        <taxon>Bacteria</taxon>
        <taxon>Pseudomonadati</taxon>
        <taxon>Pseudomonadota</taxon>
        <taxon>Alphaproteobacteria</taxon>
        <taxon>Rhodobacterales</taxon>
        <taxon>Roseobacteraceae</taxon>
        <taxon>Rubellimicrobium</taxon>
    </lineage>
</organism>
<dbReference type="Gene3D" id="3.40.190.10">
    <property type="entry name" value="Periplasmic binding protein-like II"/>
    <property type="match status" value="1"/>
</dbReference>
<dbReference type="PROSITE" id="PS51318">
    <property type="entry name" value="TAT"/>
    <property type="match status" value="1"/>
</dbReference>
<dbReference type="InterPro" id="IPR000914">
    <property type="entry name" value="SBP_5_dom"/>
</dbReference>
<comment type="caution">
    <text evidence="4">The sequence shown here is derived from an EMBL/GenBank/DDBJ whole genome shotgun (WGS) entry which is preliminary data.</text>
</comment>
<dbReference type="GO" id="GO:1904680">
    <property type="term" value="F:peptide transmembrane transporter activity"/>
    <property type="evidence" value="ECO:0007669"/>
    <property type="project" value="TreeGrafter"/>
</dbReference>
<keyword evidence="5" id="KW-1185">Reference proteome</keyword>
<accession>A0A5C4MY44</accession>
<evidence type="ECO:0000313" key="5">
    <source>
        <dbReference type="Proteomes" id="UP000305887"/>
    </source>
</evidence>
<evidence type="ECO:0000313" key="4">
    <source>
        <dbReference type="EMBL" id="TNC51119.1"/>
    </source>
</evidence>
<dbReference type="GO" id="GO:0043190">
    <property type="term" value="C:ATP-binding cassette (ABC) transporter complex"/>
    <property type="evidence" value="ECO:0007669"/>
    <property type="project" value="InterPro"/>
</dbReference>
<proteinExistence type="inferred from homology"/>
<name>A0A5C4MY44_9RHOB</name>
<dbReference type="CDD" id="cd08503">
    <property type="entry name" value="PBP2_NikA_DppA_OppA_like_17"/>
    <property type="match status" value="1"/>
</dbReference>
<dbReference type="OrthoDB" id="9803988at2"/>
<dbReference type="InterPro" id="IPR039424">
    <property type="entry name" value="SBP_5"/>
</dbReference>
<dbReference type="InterPro" id="IPR030678">
    <property type="entry name" value="Peptide/Ni-bd"/>
</dbReference>
<dbReference type="Pfam" id="PF00496">
    <property type="entry name" value="SBP_bac_5"/>
    <property type="match status" value="1"/>
</dbReference>
<comment type="subcellular location">
    <subcellularLocation>
        <location evidence="1">Periplasm</location>
    </subcellularLocation>
</comment>
<dbReference type="Proteomes" id="UP000305887">
    <property type="component" value="Unassembled WGS sequence"/>
</dbReference>
<dbReference type="AlphaFoldDB" id="A0A5C4MY44"/>
<protein>
    <submittedName>
        <fullName evidence="4">ABC transporter substrate-binding protein</fullName>
    </submittedName>
</protein>
<dbReference type="SUPFAM" id="SSF53850">
    <property type="entry name" value="Periplasmic binding protein-like II"/>
    <property type="match status" value="1"/>
</dbReference>
<evidence type="ECO:0000256" key="1">
    <source>
        <dbReference type="ARBA" id="ARBA00004418"/>
    </source>
</evidence>
<evidence type="ECO:0000256" key="2">
    <source>
        <dbReference type="ARBA" id="ARBA00005695"/>
    </source>
</evidence>
<reference evidence="4 5" key="1">
    <citation type="submission" date="2019-06" db="EMBL/GenBank/DDBJ databases">
        <title>YIM 131921 draft genome.</title>
        <authorList>
            <person name="Jiang L."/>
        </authorList>
    </citation>
    <scope>NUCLEOTIDE SEQUENCE [LARGE SCALE GENOMIC DNA]</scope>
    <source>
        <strain evidence="4 5">YIM 131921</strain>
    </source>
</reference>
<comment type="similarity">
    <text evidence="2">Belongs to the bacterial solute-binding protein 5 family.</text>
</comment>
<sequence length="554" mass="61346">MTDQQNVDRAVHSAARIYAEEVRNGTLSRREFLTRSTALGVASATAYGLIGLKAPVSAQAAMAPVEGGTVRMNMELRPLKDPRTWDWSEISNFARGWLDYMAEYEPDGSIRPMLLESWQASEDAKMWTLKVRQGVKWNNGDDFTAEDVVHNIRRWCDGTVEGNSMASRLGGLIDPATNQMREDAVVILDPATVQLTLSEPDVGVIANLTDYPAAVVHQSYDNGDFTDAAIGTGPYMPETNEVGVRQVLVRNPNNVWWGTAVHGGPYLERIEYIDYGTDPAAVLAAAESGEIDATYQTTGDFIDIYDSLGWVKSEAMTAATPTIRVNQSVAPYDNVDVRRAIQMAVSNSVVLELGYRNRGEVAQNHHVSPLHPEYADVTSPAVDPAAAKALLDSTGFGDHEFELISVDDSWQAATCDAVAAQMRDAGFNVKRTVLPGATFWPGWMDHPFSATEWNMRPLAVQIYNLGYKTGGAWNETDFSNPDFDALLVQANGLVDPAARRDVMAKLEQTMLDQGVVMTPYWRALYRHTTTRVHGAEKHPTLEHHHYKWWIEPEN</sequence>
<evidence type="ECO:0000259" key="3">
    <source>
        <dbReference type="Pfam" id="PF00496"/>
    </source>
</evidence>
<gene>
    <name evidence="4" type="ORF">FHG66_06090</name>
</gene>
<feature type="domain" description="Solute-binding protein family 5" evidence="3">
    <location>
        <begin position="110"/>
        <end position="451"/>
    </location>
</feature>
<dbReference type="GO" id="GO:0015833">
    <property type="term" value="P:peptide transport"/>
    <property type="evidence" value="ECO:0007669"/>
    <property type="project" value="TreeGrafter"/>
</dbReference>
<dbReference type="Gene3D" id="3.10.105.10">
    <property type="entry name" value="Dipeptide-binding Protein, Domain 3"/>
    <property type="match status" value="1"/>
</dbReference>
<dbReference type="EMBL" id="VDFU01000005">
    <property type="protein sequence ID" value="TNC51119.1"/>
    <property type="molecule type" value="Genomic_DNA"/>
</dbReference>